<evidence type="ECO:0000259" key="4">
    <source>
        <dbReference type="Pfam" id="PF12551"/>
    </source>
</evidence>
<reference evidence="5 6" key="1">
    <citation type="submission" date="2020-08" db="EMBL/GenBank/DDBJ databases">
        <title>Genomic Encyclopedia of Type Strains, Phase IV (KMG-IV): sequencing the most valuable type-strain genomes for metagenomic binning, comparative biology and taxonomic classification.</title>
        <authorList>
            <person name="Goeker M."/>
        </authorList>
    </citation>
    <scope>NUCLEOTIDE SEQUENCE [LARGE SCALE GENOMIC DNA]</scope>
    <source>
        <strain evidence="5 6">DSM 25481</strain>
    </source>
</reference>
<feature type="domain" description="Poly-beta-hydroxybutyrate polymerase N-terminal" evidence="3">
    <location>
        <begin position="95"/>
        <end position="262"/>
    </location>
</feature>
<dbReference type="PANTHER" id="PTHR36837">
    <property type="entry name" value="POLY(3-HYDROXYALKANOATE) POLYMERASE SUBUNIT PHAC"/>
    <property type="match status" value="1"/>
</dbReference>
<keyword evidence="6" id="KW-1185">Reference proteome</keyword>
<name>A0A7W6GDP9_9HYPH</name>
<evidence type="ECO:0000313" key="5">
    <source>
        <dbReference type="EMBL" id="MBB3971375.1"/>
    </source>
</evidence>
<sequence length="586" mass="64769">MDRSARGEEPLGDEAFAAIDRMTEALWGRLTGGLSPMACSLALFDWSIHLAGAPGKRAELLDKAARKAARFWVYAAAVAAGDKDAPPCIEPLPGDRRFADEGWTTPPYSLIAQSFLLNQQWWHNVTHDVPGVAKHHEEVVSFAARQLLDMFSPSNSPFLNPAIVRKTAESAGANFARGFRNWLEDASRLASGRPPVGAEDFKVGRDVAVTPGKVVFRNHLFELIQYAPQTETVAAEPVLIVPAWIMKYYILDLSPRNSLVRHLVAAGRTVFCISWRNPGPEDRDLAFDDYRRLGVMAALDAVGAIVPATKIHAAGYCLGGTLLAIAAAAMARTGDDRLATMTLLAAQTDFTEPGELALFVDHSQLRFLDSMMWNRGYLSADQMAGAFQLLRSNDLVWSRLVQDYMMGERRPMIDLMAWNADSTRMPYRMHSEYLRRLYLDNELAGGRFMVDGRPVALQNIRVPLFVVGTERDHVAPWRSVYKIHQLTDTGVTFVLTSGGHNAGIVSEPGHPGRRYRVARKTAADPCLGADEWAAAATVRDGSWWSEWAEWLDGHSTPDRRAPPAMGAPDRNYAILADAPGDYVLER</sequence>
<evidence type="ECO:0000256" key="2">
    <source>
        <dbReference type="ARBA" id="ARBA00023315"/>
    </source>
</evidence>
<dbReference type="GO" id="GO:0016746">
    <property type="term" value="F:acyltransferase activity"/>
    <property type="evidence" value="ECO:0007669"/>
    <property type="project" value="UniProtKB-KW"/>
</dbReference>
<dbReference type="AlphaFoldDB" id="A0A7W6GDP9"/>
<evidence type="ECO:0000259" key="3">
    <source>
        <dbReference type="Pfam" id="PF07167"/>
    </source>
</evidence>
<dbReference type="Pfam" id="PF07167">
    <property type="entry name" value="PhaC_N"/>
    <property type="match status" value="1"/>
</dbReference>
<dbReference type="InterPro" id="IPR010941">
    <property type="entry name" value="PhaC_N"/>
</dbReference>
<dbReference type="EC" id="2.3.1.-" evidence="5"/>
<keyword evidence="1 5" id="KW-0808">Transferase</keyword>
<dbReference type="InterPro" id="IPR029058">
    <property type="entry name" value="AB_hydrolase_fold"/>
</dbReference>
<dbReference type="Proteomes" id="UP000528964">
    <property type="component" value="Unassembled WGS sequence"/>
</dbReference>
<dbReference type="InterPro" id="IPR051321">
    <property type="entry name" value="PHA/PHB_synthase"/>
</dbReference>
<feature type="domain" description="Poly-beta-hydroxybutyrate polymerase N-terminal" evidence="4">
    <location>
        <begin position="15"/>
        <end position="56"/>
    </location>
</feature>
<proteinExistence type="predicted"/>
<comment type="caution">
    <text evidence="5">The sequence shown here is derived from an EMBL/GenBank/DDBJ whole genome shotgun (WGS) entry which is preliminary data.</text>
</comment>
<evidence type="ECO:0000256" key="1">
    <source>
        <dbReference type="ARBA" id="ARBA00022679"/>
    </source>
</evidence>
<dbReference type="SUPFAM" id="SSF53474">
    <property type="entry name" value="alpha/beta-Hydrolases"/>
    <property type="match status" value="1"/>
</dbReference>
<dbReference type="GO" id="GO:0042619">
    <property type="term" value="P:poly-hydroxybutyrate biosynthetic process"/>
    <property type="evidence" value="ECO:0007669"/>
    <property type="project" value="InterPro"/>
</dbReference>
<gene>
    <name evidence="5" type="ORF">GGR24_000008</name>
</gene>
<protein>
    <submittedName>
        <fullName evidence="5">Polyhydroxyalkanoate synthase</fullName>
        <ecNumber evidence="5">2.3.1.-</ecNumber>
    </submittedName>
</protein>
<keyword evidence="2 5" id="KW-0012">Acyltransferase</keyword>
<dbReference type="EMBL" id="JACIDR010000001">
    <property type="protein sequence ID" value="MBB3971375.1"/>
    <property type="molecule type" value="Genomic_DNA"/>
</dbReference>
<dbReference type="Gene3D" id="3.40.50.1820">
    <property type="entry name" value="alpha/beta hydrolase"/>
    <property type="match status" value="1"/>
</dbReference>
<dbReference type="PANTHER" id="PTHR36837:SF5">
    <property type="entry name" value="POLY-3-HYDROXYBUTYRATE SYNTHASE"/>
    <property type="match status" value="1"/>
</dbReference>
<dbReference type="InterPro" id="IPR022211">
    <property type="entry name" value="PHBC_N"/>
</dbReference>
<dbReference type="Pfam" id="PF12551">
    <property type="entry name" value="PHBC_N"/>
    <property type="match status" value="1"/>
</dbReference>
<accession>A0A7W6GDP9</accession>
<organism evidence="5 6">
    <name type="scientific">Hansschlegelia beijingensis</name>
    <dbReference type="NCBI Taxonomy" id="1133344"/>
    <lineage>
        <taxon>Bacteria</taxon>
        <taxon>Pseudomonadati</taxon>
        <taxon>Pseudomonadota</taxon>
        <taxon>Alphaproteobacteria</taxon>
        <taxon>Hyphomicrobiales</taxon>
        <taxon>Methylopilaceae</taxon>
        <taxon>Hansschlegelia</taxon>
    </lineage>
</organism>
<evidence type="ECO:0000313" key="6">
    <source>
        <dbReference type="Proteomes" id="UP000528964"/>
    </source>
</evidence>